<dbReference type="AlphaFoldDB" id="A0A6P2CME5"/>
<evidence type="ECO:0000256" key="1">
    <source>
        <dbReference type="SAM" id="SignalP"/>
    </source>
</evidence>
<dbReference type="Proteomes" id="UP000471120">
    <property type="component" value="Unassembled WGS sequence"/>
</dbReference>
<organism evidence="2 3">
    <name type="scientific">Rhodococcus rhodnii</name>
    <dbReference type="NCBI Taxonomy" id="38312"/>
    <lineage>
        <taxon>Bacteria</taxon>
        <taxon>Bacillati</taxon>
        <taxon>Actinomycetota</taxon>
        <taxon>Actinomycetes</taxon>
        <taxon>Mycobacteriales</taxon>
        <taxon>Nocardiaceae</taxon>
        <taxon>Rhodococcus</taxon>
    </lineage>
</organism>
<feature type="chain" id="PRO_5027104585" evidence="1">
    <location>
        <begin position="32"/>
        <end position="444"/>
    </location>
</feature>
<protein>
    <submittedName>
        <fullName evidence="2">Uncharacterized protein</fullName>
    </submittedName>
</protein>
<sequence length="444" mass="46064">MRRGLTTTWRTAAFTAALALAVTGAVTPANAQPAPEAPATGAGDGGAGICVGSNDATLGAVFDTILDNAIPILPAEMAAVVPELRAEAHERMAQARISMLSVSNPRSVLSDDPDAGVNTTNDPVATHIVTQLMNVRDGVAAQTIPVERLTLGQAIETAYFLIYTTTLVPASIVAGMIPSIMSVGPVSVGMLISLPLRLGVMGFQAIYRATQSSLEKGCVAVTETGTIPGAGEPDADSDTGFRPHPIVEELAATLAVSDSTCAPVSDMSLRSVLDRTVSYLDAIAPDEAARAQARDLGARLAYLSDTLMVPSNLIPENQDDFDTISSLLSLGLSFVPTIGGAATDALLGITNNLVESHGDVGLVPLGELTVDESLTAARYAYALTTQVMQLAWGRVTVTVADAIEVEVGVNPLSFLPSPFPIINAPNTYGLATYHRVLRSVCLTA</sequence>
<gene>
    <name evidence="2" type="ORF">DW322_20895</name>
</gene>
<reference evidence="2 3" key="1">
    <citation type="submission" date="2018-07" db="EMBL/GenBank/DDBJ databases">
        <title>Genome sequence of Rhodococcus rhodnii ATCC 35071 from Rhodnius prolixus.</title>
        <authorList>
            <person name="Patel V."/>
            <person name="Vogel K.J."/>
        </authorList>
    </citation>
    <scope>NUCLEOTIDE SEQUENCE [LARGE SCALE GENOMIC DNA]</scope>
    <source>
        <strain evidence="2 3">ATCC 35071</strain>
    </source>
</reference>
<evidence type="ECO:0000313" key="2">
    <source>
        <dbReference type="EMBL" id="TXG92178.1"/>
    </source>
</evidence>
<evidence type="ECO:0000313" key="3">
    <source>
        <dbReference type="Proteomes" id="UP000471120"/>
    </source>
</evidence>
<name>A0A6P2CME5_9NOCA</name>
<keyword evidence="1" id="KW-0732">Signal</keyword>
<feature type="signal peptide" evidence="1">
    <location>
        <begin position="1"/>
        <end position="31"/>
    </location>
</feature>
<dbReference type="EMBL" id="QRCM01000001">
    <property type="protein sequence ID" value="TXG92178.1"/>
    <property type="molecule type" value="Genomic_DNA"/>
</dbReference>
<proteinExistence type="predicted"/>
<accession>A0A6P2CME5</accession>
<comment type="caution">
    <text evidence="2">The sequence shown here is derived from an EMBL/GenBank/DDBJ whole genome shotgun (WGS) entry which is preliminary data.</text>
</comment>